<proteinExistence type="inferred from homology"/>
<dbReference type="GO" id="GO:0006004">
    <property type="term" value="P:fucose metabolic process"/>
    <property type="evidence" value="ECO:0007669"/>
    <property type="project" value="TreeGrafter"/>
</dbReference>
<dbReference type="AlphaFoldDB" id="A0A0C3C8M8"/>
<dbReference type="InterPro" id="IPR017853">
    <property type="entry name" value="GH"/>
</dbReference>
<evidence type="ECO:0000256" key="5">
    <source>
        <dbReference type="ARBA" id="ARBA00023295"/>
    </source>
</evidence>
<dbReference type="GO" id="GO:0016139">
    <property type="term" value="P:glycoside catabolic process"/>
    <property type="evidence" value="ECO:0007669"/>
    <property type="project" value="TreeGrafter"/>
</dbReference>
<evidence type="ECO:0000256" key="6">
    <source>
        <dbReference type="SAM" id="SignalP"/>
    </source>
</evidence>
<evidence type="ECO:0000313" key="8">
    <source>
        <dbReference type="EMBL" id="KIM95253.1"/>
    </source>
</evidence>
<keyword evidence="4 8" id="KW-0378">Hydrolase</keyword>
<comment type="similarity">
    <text evidence="1">Belongs to the glycosyl hydrolase 29 family.</text>
</comment>
<dbReference type="OrthoDB" id="6039950at2759"/>
<dbReference type="GO" id="GO:0004560">
    <property type="term" value="F:alpha-L-fucosidase activity"/>
    <property type="evidence" value="ECO:0007669"/>
    <property type="project" value="UniProtKB-EC"/>
</dbReference>
<dbReference type="Gene3D" id="3.20.20.80">
    <property type="entry name" value="Glycosidases"/>
    <property type="match status" value="1"/>
</dbReference>
<dbReference type="Gene3D" id="2.60.120.260">
    <property type="entry name" value="Galactose-binding domain-like"/>
    <property type="match status" value="1"/>
</dbReference>
<evidence type="ECO:0000256" key="2">
    <source>
        <dbReference type="ARBA" id="ARBA00012662"/>
    </source>
</evidence>
<dbReference type="Pfam" id="PF01120">
    <property type="entry name" value="Alpha_L_fucos"/>
    <property type="match status" value="1"/>
</dbReference>
<accession>A0A0C3C8M8</accession>
<protein>
    <recommendedName>
        <fullName evidence="2">alpha-L-fucosidase</fullName>
        <ecNumber evidence="2">3.2.1.51</ecNumber>
    </recommendedName>
</protein>
<feature type="domain" description="Glycoside hydrolase family 29 N-terminal" evidence="7">
    <location>
        <begin position="88"/>
        <end position="372"/>
    </location>
</feature>
<dbReference type="EC" id="3.2.1.51" evidence="2"/>
<dbReference type="EMBL" id="KN832887">
    <property type="protein sequence ID" value="KIM95253.1"/>
    <property type="molecule type" value="Genomic_DNA"/>
</dbReference>
<name>A0A0C3C8M8_OIDMZ</name>
<evidence type="ECO:0000256" key="1">
    <source>
        <dbReference type="ARBA" id="ARBA00007951"/>
    </source>
</evidence>
<evidence type="ECO:0000256" key="4">
    <source>
        <dbReference type="ARBA" id="ARBA00022801"/>
    </source>
</evidence>
<keyword evidence="5" id="KW-0326">Glycosidase</keyword>
<evidence type="ECO:0000313" key="9">
    <source>
        <dbReference type="Proteomes" id="UP000054321"/>
    </source>
</evidence>
<dbReference type="Proteomes" id="UP000054321">
    <property type="component" value="Unassembled WGS sequence"/>
</dbReference>
<dbReference type="InterPro" id="IPR000933">
    <property type="entry name" value="Glyco_hydro_29"/>
</dbReference>
<dbReference type="SUPFAM" id="SSF51445">
    <property type="entry name" value="(Trans)glycosidases"/>
    <property type="match status" value="1"/>
</dbReference>
<gene>
    <name evidence="8" type="ORF">OIDMADRAFT_183852</name>
</gene>
<sequence length="499" mass="55003">MAFLLELLTGICLATLVSAHIPGVVQRDTPSSPKYRISPLDGSKIALPTKEQLDFQDKEIGVLIHFNMATYISIDGCNNVPTLVPNQTLFDPTLINTDQWMDTITNLGAKYATLVAKHNCGFTTWPSNVTFQTADNETIKYNYTIAQSPVRGENVVKSFVDSAEKYGVGHGFYYSVVVNNFLNVQNSEVLATTLSRGQVGITNSTYDQIVLDQLTDLWTNYGQLTEIWFDGGYSATQKGKIEDLLQSLQPQAVIFNGCDTDGTCVSANSIRWIGTEAGQAPEENWSTGVTNDGGDPDSPYFCPAECDTTLQTGDRWFFGIDQPLRSIEEMINVYHQTVGRNCLLELDLTPDRSGLIPASYAARYKQLGDFISSCYSEPVAAKTTHSSSDKGVYTLTFDYPTSIDRIVLMEDQTNGQVIRSYQVHAKIVDALDANGTLNVPWSLVSNGTSIGHKKIDIFDEAVTVTEVMVNTTYVDIPKWRSVSVHLCDRLADGTSTEED</sequence>
<reference evidence="8 9" key="1">
    <citation type="submission" date="2014-04" db="EMBL/GenBank/DDBJ databases">
        <authorList>
            <consortium name="DOE Joint Genome Institute"/>
            <person name="Kuo A."/>
            <person name="Martino E."/>
            <person name="Perotto S."/>
            <person name="Kohler A."/>
            <person name="Nagy L.G."/>
            <person name="Floudas D."/>
            <person name="Copeland A."/>
            <person name="Barry K.W."/>
            <person name="Cichocki N."/>
            <person name="Veneault-Fourrey C."/>
            <person name="LaButti K."/>
            <person name="Lindquist E.A."/>
            <person name="Lipzen A."/>
            <person name="Lundell T."/>
            <person name="Morin E."/>
            <person name="Murat C."/>
            <person name="Sun H."/>
            <person name="Tunlid A."/>
            <person name="Henrissat B."/>
            <person name="Grigoriev I.V."/>
            <person name="Hibbett D.S."/>
            <person name="Martin F."/>
            <person name="Nordberg H.P."/>
            <person name="Cantor M.N."/>
            <person name="Hua S.X."/>
        </authorList>
    </citation>
    <scope>NUCLEOTIDE SEQUENCE [LARGE SCALE GENOMIC DNA]</scope>
    <source>
        <strain evidence="8 9">Zn</strain>
    </source>
</reference>
<organism evidence="8 9">
    <name type="scientific">Oidiodendron maius (strain Zn)</name>
    <dbReference type="NCBI Taxonomy" id="913774"/>
    <lineage>
        <taxon>Eukaryota</taxon>
        <taxon>Fungi</taxon>
        <taxon>Dikarya</taxon>
        <taxon>Ascomycota</taxon>
        <taxon>Pezizomycotina</taxon>
        <taxon>Leotiomycetes</taxon>
        <taxon>Leotiomycetes incertae sedis</taxon>
        <taxon>Myxotrichaceae</taxon>
        <taxon>Oidiodendron</taxon>
    </lineage>
</organism>
<dbReference type="PANTHER" id="PTHR10030">
    <property type="entry name" value="ALPHA-L-FUCOSIDASE"/>
    <property type="match status" value="1"/>
</dbReference>
<dbReference type="PANTHER" id="PTHR10030:SF37">
    <property type="entry name" value="ALPHA-L-FUCOSIDASE-RELATED"/>
    <property type="match status" value="1"/>
</dbReference>
<evidence type="ECO:0000259" key="7">
    <source>
        <dbReference type="Pfam" id="PF01120"/>
    </source>
</evidence>
<evidence type="ECO:0000256" key="3">
    <source>
        <dbReference type="ARBA" id="ARBA00022729"/>
    </source>
</evidence>
<dbReference type="InterPro" id="IPR057739">
    <property type="entry name" value="Glyco_hydro_29_N"/>
</dbReference>
<dbReference type="InParanoid" id="A0A0C3C8M8"/>
<dbReference type="HOGENOM" id="CLU_002934_7_2_1"/>
<feature type="signal peptide" evidence="6">
    <location>
        <begin position="1"/>
        <end position="19"/>
    </location>
</feature>
<keyword evidence="9" id="KW-1185">Reference proteome</keyword>
<keyword evidence="3 6" id="KW-0732">Signal</keyword>
<reference evidence="9" key="2">
    <citation type="submission" date="2015-01" db="EMBL/GenBank/DDBJ databases">
        <title>Evolutionary Origins and Diversification of the Mycorrhizal Mutualists.</title>
        <authorList>
            <consortium name="DOE Joint Genome Institute"/>
            <consortium name="Mycorrhizal Genomics Consortium"/>
            <person name="Kohler A."/>
            <person name="Kuo A."/>
            <person name="Nagy L.G."/>
            <person name="Floudas D."/>
            <person name="Copeland A."/>
            <person name="Barry K.W."/>
            <person name="Cichocki N."/>
            <person name="Veneault-Fourrey C."/>
            <person name="LaButti K."/>
            <person name="Lindquist E.A."/>
            <person name="Lipzen A."/>
            <person name="Lundell T."/>
            <person name="Morin E."/>
            <person name="Murat C."/>
            <person name="Riley R."/>
            <person name="Ohm R."/>
            <person name="Sun H."/>
            <person name="Tunlid A."/>
            <person name="Henrissat B."/>
            <person name="Grigoriev I.V."/>
            <person name="Hibbett D.S."/>
            <person name="Martin F."/>
        </authorList>
    </citation>
    <scope>NUCLEOTIDE SEQUENCE [LARGE SCALE GENOMIC DNA]</scope>
    <source>
        <strain evidence="9">Zn</strain>
    </source>
</reference>
<feature type="chain" id="PRO_5002175959" description="alpha-L-fucosidase" evidence="6">
    <location>
        <begin position="20"/>
        <end position="499"/>
    </location>
</feature>
<dbReference type="SMART" id="SM00812">
    <property type="entry name" value="Alpha_L_fucos"/>
    <property type="match status" value="1"/>
</dbReference>